<dbReference type="PANTHER" id="PTHR45786:SF74">
    <property type="entry name" value="ATP-DEPENDENT DNA HELICASE"/>
    <property type="match status" value="1"/>
</dbReference>
<dbReference type="AlphaFoldDB" id="A0A5N6NHY0"/>
<name>A0A5N6NHY0_9ASTR</name>
<dbReference type="EMBL" id="SZYD01000011">
    <property type="protein sequence ID" value="KAD4888681.1"/>
    <property type="molecule type" value="Genomic_DNA"/>
</dbReference>
<accession>A0A5N6NHY0</accession>
<sequence>MLWTPASYQTRFQPGHPPIVIFAVVTRYMSMVVLCFGLDVCPLLHVLSVPNIVGVAKAVSHWHGSLCLPENERPRFTQMYVYDTENEVANRMQFFGAHERVSISDEVVQSLIELLNQSNELVKLLRTARDLLVTMNVPDFVIPLYNGTTQDSYGVPMQGTLGAIV</sequence>
<keyword evidence="2" id="KW-1185">Reference proteome</keyword>
<comment type="caution">
    <text evidence="1">The sequence shown here is derived from an EMBL/GenBank/DDBJ whole genome shotgun (WGS) entry which is preliminary data.</text>
</comment>
<organism evidence="1 2">
    <name type="scientific">Mikania micrantha</name>
    <name type="common">bitter vine</name>
    <dbReference type="NCBI Taxonomy" id="192012"/>
    <lineage>
        <taxon>Eukaryota</taxon>
        <taxon>Viridiplantae</taxon>
        <taxon>Streptophyta</taxon>
        <taxon>Embryophyta</taxon>
        <taxon>Tracheophyta</taxon>
        <taxon>Spermatophyta</taxon>
        <taxon>Magnoliopsida</taxon>
        <taxon>eudicotyledons</taxon>
        <taxon>Gunneridae</taxon>
        <taxon>Pentapetalae</taxon>
        <taxon>asterids</taxon>
        <taxon>campanulids</taxon>
        <taxon>Asterales</taxon>
        <taxon>Asteraceae</taxon>
        <taxon>Asteroideae</taxon>
        <taxon>Heliantheae alliance</taxon>
        <taxon>Eupatorieae</taxon>
        <taxon>Mikania</taxon>
    </lineage>
</organism>
<dbReference type="Proteomes" id="UP000326396">
    <property type="component" value="Linkage Group LG19"/>
</dbReference>
<dbReference type="OrthoDB" id="1928976at2759"/>
<reference evidence="1 2" key="1">
    <citation type="submission" date="2019-05" db="EMBL/GenBank/DDBJ databases">
        <title>Mikania micrantha, genome provides insights into the molecular mechanism of rapid growth.</title>
        <authorList>
            <person name="Liu B."/>
        </authorList>
    </citation>
    <scope>NUCLEOTIDE SEQUENCE [LARGE SCALE GENOMIC DNA]</scope>
    <source>
        <strain evidence="1">NLD-2019</strain>
        <tissue evidence="1">Leaf</tissue>
    </source>
</reference>
<evidence type="ECO:0000313" key="1">
    <source>
        <dbReference type="EMBL" id="KAD4888681.1"/>
    </source>
</evidence>
<gene>
    <name evidence="1" type="ORF">E3N88_20754</name>
</gene>
<protein>
    <submittedName>
        <fullName evidence="1">Uncharacterized protein</fullName>
    </submittedName>
</protein>
<dbReference type="PANTHER" id="PTHR45786">
    <property type="entry name" value="DNA BINDING PROTEIN-LIKE"/>
    <property type="match status" value="1"/>
</dbReference>
<evidence type="ECO:0000313" key="2">
    <source>
        <dbReference type="Proteomes" id="UP000326396"/>
    </source>
</evidence>
<proteinExistence type="predicted"/>